<dbReference type="GO" id="GO:0055085">
    <property type="term" value="P:transmembrane transport"/>
    <property type="evidence" value="ECO:0007669"/>
    <property type="project" value="InterPro"/>
</dbReference>
<evidence type="ECO:0000256" key="4">
    <source>
        <dbReference type="ARBA" id="ARBA00022692"/>
    </source>
</evidence>
<evidence type="ECO:0000259" key="8">
    <source>
        <dbReference type="PROSITE" id="PS50928"/>
    </source>
</evidence>
<dbReference type="PANTHER" id="PTHR43744:SF9">
    <property type="entry name" value="POLYGALACTURONAN_RHAMNOGALACTURONAN TRANSPORT SYSTEM PERMEASE PROTEIN YTCP"/>
    <property type="match status" value="1"/>
</dbReference>
<dbReference type="InterPro" id="IPR000515">
    <property type="entry name" value="MetI-like"/>
</dbReference>
<evidence type="ECO:0000256" key="1">
    <source>
        <dbReference type="ARBA" id="ARBA00004651"/>
    </source>
</evidence>
<dbReference type="Pfam" id="PF00528">
    <property type="entry name" value="BPD_transp_1"/>
    <property type="match status" value="1"/>
</dbReference>
<comment type="subcellular location">
    <subcellularLocation>
        <location evidence="1 7">Cell membrane</location>
        <topology evidence="1 7">Multi-pass membrane protein</topology>
    </subcellularLocation>
</comment>
<keyword evidence="5 7" id="KW-1133">Transmembrane helix</keyword>
<feature type="transmembrane region" description="Helical" evidence="7">
    <location>
        <begin position="143"/>
        <end position="164"/>
    </location>
</feature>
<feature type="domain" description="ABC transmembrane type-1" evidence="8">
    <location>
        <begin position="76"/>
        <end position="285"/>
    </location>
</feature>
<evidence type="ECO:0000256" key="3">
    <source>
        <dbReference type="ARBA" id="ARBA00022475"/>
    </source>
</evidence>
<reference evidence="9 10" key="1">
    <citation type="submission" date="2018-10" db="EMBL/GenBank/DDBJ databases">
        <title>Genome Sequence of Cohnella sp.</title>
        <authorList>
            <person name="Srinivasan S."/>
            <person name="Kim M.K."/>
        </authorList>
    </citation>
    <scope>NUCLEOTIDE SEQUENCE [LARGE SCALE GENOMIC DNA]</scope>
    <source>
        <strain evidence="9 10">18JY8-7</strain>
    </source>
</reference>
<evidence type="ECO:0000313" key="10">
    <source>
        <dbReference type="Proteomes" id="UP000269097"/>
    </source>
</evidence>
<evidence type="ECO:0000256" key="2">
    <source>
        <dbReference type="ARBA" id="ARBA00022448"/>
    </source>
</evidence>
<dbReference type="GO" id="GO:0005886">
    <property type="term" value="C:plasma membrane"/>
    <property type="evidence" value="ECO:0007669"/>
    <property type="project" value="UniProtKB-SubCell"/>
</dbReference>
<keyword evidence="4 7" id="KW-0812">Transmembrane</keyword>
<dbReference type="SUPFAM" id="SSF161098">
    <property type="entry name" value="MetI-like"/>
    <property type="match status" value="1"/>
</dbReference>
<proteinExistence type="inferred from homology"/>
<sequence length="295" mass="33027">MRIKTEKSTVAFNTIGYIVLTFLTVICLIPFWVVLTGSVTPELEIINEGFKLWPNELTFEAYRSMMTNPGVIVRAYEVSIVLTVTGTALSLFLTAMAGYVLSRKDFKYRNGFSFYIYFTLLFSGGLIPWYILIVKDLQMKDSYMALLLPFLVSAWNIILMKGFMKSIPEDINESAKIDGAGDFTIFIKLILPLSTPGLATIGLFVALQYWNEWFLANLFITTADKYPLQFLLYRTLASAEALKTNIALSLNADTKPPSETLKMAAAVVATGPIVFLYPFVQRFFVKGLLIGSVKG</sequence>
<evidence type="ECO:0000256" key="5">
    <source>
        <dbReference type="ARBA" id="ARBA00022989"/>
    </source>
</evidence>
<protein>
    <submittedName>
        <fullName evidence="9">Carbohydrate ABC transporter permease</fullName>
    </submittedName>
</protein>
<dbReference type="PROSITE" id="PS50928">
    <property type="entry name" value="ABC_TM1"/>
    <property type="match status" value="1"/>
</dbReference>
<feature type="transmembrane region" description="Helical" evidence="7">
    <location>
        <begin position="263"/>
        <end position="280"/>
    </location>
</feature>
<feature type="transmembrane region" description="Helical" evidence="7">
    <location>
        <begin position="185"/>
        <end position="210"/>
    </location>
</feature>
<dbReference type="AlphaFoldDB" id="A0A3G3K1A0"/>
<comment type="similarity">
    <text evidence="7">Belongs to the binding-protein-dependent transport system permease family.</text>
</comment>
<dbReference type="InterPro" id="IPR035906">
    <property type="entry name" value="MetI-like_sf"/>
</dbReference>
<keyword evidence="3" id="KW-1003">Cell membrane</keyword>
<dbReference type="PANTHER" id="PTHR43744">
    <property type="entry name" value="ABC TRANSPORTER PERMEASE PROTEIN MG189-RELATED-RELATED"/>
    <property type="match status" value="1"/>
</dbReference>
<keyword evidence="2 7" id="KW-0813">Transport</keyword>
<evidence type="ECO:0000313" key="9">
    <source>
        <dbReference type="EMBL" id="AYQ73549.1"/>
    </source>
</evidence>
<name>A0A3G3K1A0_9BACL</name>
<gene>
    <name evidence="9" type="ORF">EAV92_13755</name>
</gene>
<dbReference type="Gene3D" id="1.10.3720.10">
    <property type="entry name" value="MetI-like"/>
    <property type="match status" value="1"/>
</dbReference>
<keyword evidence="10" id="KW-1185">Reference proteome</keyword>
<keyword evidence="6 7" id="KW-0472">Membrane</keyword>
<dbReference type="CDD" id="cd06261">
    <property type="entry name" value="TM_PBP2"/>
    <property type="match status" value="1"/>
</dbReference>
<dbReference type="EMBL" id="CP033433">
    <property type="protein sequence ID" value="AYQ73549.1"/>
    <property type="molecule type" value="Genomic_DNA"/>
</dbReference>
<feature type="transmembrane region" description="Helical" evidence="7">
    <location>
        <begin position="78"/>
        <end position="102"/>
    </location>
</feature>
<feature type="transmembrane region" description="Helical" evidence="7">
    <location>
        <begin position="12"/>
        <end position="33"/>
    </location>
</feature>
<evidence type="ECO:0000256" key="6">
    <source>
        <dbReference type="ARBA" id="ARBA00023136"/>
    </source>
</evidence>
<dbReference type="Proteomes" id="UP000269097">
    <property type="component" value="Chromosome"/>
</dbReference>
<dbReference type="RefSeq" id="WP_123041633.1">
    <property type="nucleotide sequence ID" value="NZ_CP033433.1"/>
</dbReference>
<organism evidence="9 10">
    <name type="scientific">Cohnella candidum</name>
    <dbReference type="NCBI Taxonomy" id="2674991"/>
    <lineage>
        <taxon>Bacteria</taxon>
        <taxon>Bacillati</taxon>
        <taxon>Bacillota</taxon>
        <taxon>Bacilli</taxon>
        <taxon>Bacillales</taxon>
        <taxon>Paenibacillaceae</taxon>
        <taxon>Cohnella</taxon>
    </lineage>
</organism>
<accession>A0A3G3K1A0</accession>
<evidence type="ECO:0000256" key="7">
    <source>
        <dbReference type="RuleBase" id="RU363032"/>
    </source>
</evidence>
<feature type="transmembrane region" description="Helical" evidence="7">
    <location>
        <begin position="114"/>
        <end position="131"/>
    </location>
</feature>
<dbReference type="KEGG" id="coh:EAV92_13755"/>